<dbReference type="GO" id="GO:0003676">
    <property type="term" value="F:nucleic acid binding"/>
    <property type="evidence" value="ECO:0007669"/>
    <property type="project" value="InterPro"/>
</dbReference>
<keyword evidence="12" id="KW-1185">Reference proteome</keyword>
<keyword evidence="3" id="KW-0479">Metal-binding</keyword>
<dbReference type="STRING" id="1555241.A0A4P9X0C9"/>
<evidence type="ECO:0000256" key="3">
    <source>
        <dbReference type="ARBA" id="ARBA00022723"/>
    </source>
</evidence>
<dbReference type="GO" id="GO:0016788">
    <property type="term" value="F:hydrolase activity, acting on ester bonds"/>
    <property type="evidence" value="ECO:0007669"/>
    <property type="project" value="InterPro"/>
</dbReference>
<evidence type="ECO:0000313" key="12">
    <source>
        <dbReference type="Proteomes" id="UP000274922"/>
    </source>
</evidence>
<evidence type="ECO:0000313" key="9">
    <source>
        <dbReference type="EMBL" id="RKO98153.1"/>
    </source>
</evidence>
<keyword evidence="6" id="KW-1015">Disulfide bond</keyword>
<feature type="signal peptide" evidence="8">
    <location>
        <begin position="1"/>
        <end position="23"/>
    </location>
</feature>
<dbReference type="GO" id="GO:0004519">
    <property type="term" value="F:endonuclease activity"/>
    <property type="evidence" value="ECO:0007669"/>
    <property type="project" value="UniProtKB-KW"/>
</dbReference>
<evidence type="ECO:0000256" key="1">
    <source>
        <dbReference type="ARBA" id="ARBA00009547"/>
    </source>
</evidence>
<dbReference type="Proteomes" id="UP000268535">
    <property type="component" value="Unassembled WGS sequence"/>
</dbReference>
<dbReference type="GO" id="GO:0046872">
    <property type="term" value="F:metal ion binding"/>
    <property type="evidence" value="ECO:0007669"/>
    <property type="project" value="UniProtKB-KW"/>
</dbReference>
<keyword evidence="7" id="KW-0325">Glycoprotein</keyword>
<evidence type="ECO:0000256" key="6">
    <source>
        <dbReference type="ARBA" id="ARBA00023157"/>
    </source>
</evidence>
<reference evidence="11 12" key="1">
    <citation type="journal article" date="2018" name="Nat. Microbiol.">
        <title>Leveraging single-cell genomics to expand the fungal tree of life.</title>
        <authorList>
            <person name="Ahrendt S.R."/>
            <person name="Quandt C.A."/>
            <person name="Ciobanu D."/>
            <person name="Clum A."/>
            <person name="Salamov A."/>
            <person name="Andreopoulos B."/>
            <person name="Cheng J.F."/>
            <person name="Woyke T."/>
            <person name="Pelin A."/>
            <person name="Henrissat B."/>
            <person name="Reynolds N.K."/>
            <person name="Benny G.L."/>
            <person name="Smith M.E."/>
            <person name="James T.Y."/>
            <person name="Grigoriev I.V."/>
        </authorList>
    </citation>
    <scope>NUCLEOTIDE SEQUENCE [LARGE SCALE GENOMIC DNA]</scope>
    <source>
        <strain evidence="11 12">ATCC 52028</strain>
    </source>
</reference>
<evidence type="ECO:0000256" key="5">
    <source>
        <dbReference type="ARBA" id="ARBA00022801"/>
    </source>
</evidence>
<dbReference type="EMBL" id="ML014150">
    <property type="protein sequence ID" value="RKP02187.1"/>
    <property type="molecule type" value="Genomic_DNA"/>
</dbReference>
<accession>A0A4P9X0C9</accession>
<dbReference type="PANTHER" id="PTHR33146:SF26">
    <property type="entry name" value="ENDONUCLEASE 4"/>
    <property type="match status" value="1"/>
</dbReference>
<evidence type="ECO:0000256" key="4">
    <source>
        <dbReference type="ARBA" id="ARBA00022759"/>
    </source>
</evidence>
<dbReference type="Pfam" id="PF02265">
    <property type="entry name" value="S1-P1_nuclease"/>
    <property type="match status" value="1"/>
</dbReference>
<gene>
    <name evidence="9" type="ORF">CAUPRSCDRAFT_5379</name>
    <name evidence="10" type="ORF">CXG81DRAFT_11093</name>
</gene>
<dbReference type="EMBL" id="ML009112">
    <property type="protein sequence ID" value="RKO98153.1"/>
    <property type="molecule type" value="Genomic_DNA"/>
</dbReference>
<reference evidence="10" key="2">
    <citation type="submission" date="2018-04" db="EMBL/GenBank/DDBJ databases">
        <title>Leveraging single-cell genomics to expand the Fungal Tree of Life.</title>
        <authorList>
            <consortium name="DOE Joint Genome Institute"/>
            <person name="Ahrendt S.R."/>
            <person name="Quandt C.A."/>
            <person name="Ciobanu D."/>
            <person name="Clum A."/>
            <person name="Salamov A."/>
            <person name="Andreopoulos B."/>
            <person name="Cheng J.-F."/>
            <person name="Woyke T."/>
            <person name="Pelin A."/>
            <person name="Henrissat B."/>
            <person name="Benny G.L."/>
            <person name="Smith M.E."/>
            <person name="James T.Y."/>
            <person name="Grigoriev I.V."/>
        </authorList>
    </citation>
    <scope>NUCLEOTIDE SEQUENCE</scope>
    <source>
        <strain evidence="10">ATCC 52028</strain>
    </source>
</reference>
<dbReference type="OrthoDB" id="441446at2759"/>
<dbReference type="InterPro" id="IPR008947">
    <property type="entry name" value="PLipase_C/P1_nuclease_dom_sf"/>
</dbReference>
<dbReference type="Proteomes" id="UP000274922">
    <property type="component" value="Unassembled WGS sequence"/>
</dbReference>
<evidence type="ECO:0000313" key="10">
    <source>
        <dbReference type="EMBL" id="RKP02187.1"/>
    </source>
</evidence>
<dbReference type="InterPro" id="IPR003154">
    <property type="entry name" value="S1/P1nuclease"/>
</dbReference>
<dbReference type="CDD" id="cd11010">
    <property type="entry name" value="S1-P1_nuclease"/>
    <property type="match status" value="1"/>
</dbReference>
<dbReference type="GO" id="GO:0006308">
    <property type="term" value="P:DNA catabolic process"/>
    <property type="evidence" value="ECO:0007669"/>
    <property type="project" value="InterPro"/>
</dbReference>
<evidence type="ECO:0000256" key="8">
    <source>
        <dbReference type="SAM" id="SignalP"/>
    </source>
</evidence>
<organism evidence="9 11">
    <name type="scientific">Caulochytrium protostelioides</name>
    <dbReference type="NCBI Taxonomy" id="1555241"/>
    <lineage>
        <taxon>Eukaryota</taxon>
        <taxon>Fungi</taxon>
        <taxon>Fungi incertae sedis</taxon>
        <taxon>Chytridiomycota</taxon>
        <taxon>Chytridiomycota incertae sedis</taxon>
        <taxon>Chytridiomycetes</taxon>
        <taxon>Caulochytriales</taxon>
        <taxon>Caulochytriaceae</taxon>
        <taxon>Caulochytrium</taxon>
    </lineage>
</organism>
<comment type="similarity">
    <text evidence="1">Belongs to the nuclease type I family.</text>
</comment>
<evidence type="ECO:0000256" key="2">
    <source>
        <dbReference type="ARBA" id="ARBA00022722"/>
    </source>
</evidence>
<dbReference type="AlphaFoldDB" id="A0A4P9X0C9"/>
<proteinExistence type="inferred from homology"/>
<feature type="chain" id="PRO_5036356808" evidence="8">
    <location>
        <begin position="24"/>
        <end position="304"/>
    </location>
</feature>
<keyword evidence="4" id="KW-0255">Endonuclease</keyword>
<keyword evidence="8" id="KW-0732">Signal</keyword>
<evidence type="ECO:0000313" key="11">
    <source>
        <dbReference type="Proteomes" id="UP000268535"/>
    </source>
</evidence>
<dbReference type="SUPFAM" id="SSF48537">
    <property type="entry name" value="Phospholipase C/P1 nuclease"/>
    <property type="match status" value="1"/>
</dbReference>
<protein>
    <submittedName>
        <fullName evidence="9">Phospholipase C/P1 nuclease</fullName>
    </submittedName>
</protein>
<dbReference type="Gene3D" id="1.10.575.10">
    <property type="entry name" value="P1 Nuclease"/>
    <property type="match status" value="1"/>
</dbReference>
<name>A0A4P9X0C9_9FUNG</name>
<sequence length="304" mass="33904">MLRHAALIAAVFIALYGPHLVIAWGNDGHQIAAMVADHFLSARARSAIDVLLNPKGKQGTRPLATIADIASWADGVKRPGTCWAWTRNYHYIDTNDDVASYQCSYDDSRDCAYMQCLTGAITFFTSKLSPHCAGSSSRSFGTHRFFIVHFVPEIHQPLHVTSRARGGNDIPVRFDGRATNLHAVWDGKMLLKSLRDRHQTTAERAAELIRHLGNLWVHNLSKWNLEIDLAMTNANGNLVVAAQWAAEANQRGCEAVFPLLDDGAHELNHDYYASAEPMLNFFLAQAGYRLAMWLNNAFECQEVE</sequence>
<keyword evidence="5" id="KW-0378">Hydrolase</keyword>
<keyword evidence="2" id="KW-0540">Nuclease</keyword>
<dbReference type="PANTHER" id="PTHR33146">
    <property type="entry name" value="ENDONUCLEASE 4"/>
    <property type="match status" value="1"/>
</dbReference>
<evidence type="ECO:0000256" key="7">
    <source>
        <dbReference type="ARBA" id="ARBA00023180"/>
    </source>
</evidence>
<reference evidence="9" key="3">
    <citation type="submission" date="2018-08" db="EMBL/GenBank/DDBJ databases">
        <title>Leveraging single-cell genomics to expand the Fungal Tree of Life.</title>
        <authorList>
            <consortium name="DOE Joint Genome Institute"/>
            <person name="Ahrendt S.R."/>
            <person name="Quandt C.A."/>
            <person name="Ciobanu D."/>
            <person name="Clum A."/>
            <person name="Salamov A."/>
            <person name="Andreopoulos B."/>
            <person name="Cheng J.-F."/>
            <person name="Woyke T."/>
            <person name="Pelin A."/>
            <person name="Henrissat B."/>
            <person name="Reynolds N."/>
            <person name="Benny G.L."/>
            <person name="Smith M.E."/>
            <person name="James T.Y."/>
            <person name="Grigoriev I.V."/>
        </authorList>
    </citation>
    <scope>NUCLEOTIDE SEQUENCE</scope>
    <source>
        <strain evidence="9">ATCC 52028</strain>
    </source>
</reference>